<evidence type="ECO:0000313" key="6">
    <source>
        <dbReference type="Proteomes" id="UP000253628"/>
    </source>
</evidence>
<accession>A0A366HEI4</accession>
<protein>
    <recommendedName>
        <fullName evidence="2">Curli production assembly/transport component CsgE</fullName>
    </recommendedName>
</protein>
<feature type="signal peptide" evidence="4">
    <location>
        <begin position="1"/>
        <end position="28"/>
    </location>
</feature>
<dbReference type="Pfam" id="PF10627">
    <property type="entry name" value="CsgE"/>
    <property type="match status" value="1"/>
</dbReference>
<reference evidence="5 6" key="1">
    <citation type="submission" date="2018-06" db="EMBL/GenBank/DDBJ databases">
        <title>Genomic Encyclopedia of Type Strains, Phase IV (KMG-IV): sequencing the most valuable type-strain genomes for metagenomic binning, comparative biology and taxonomic classification.</title>
        <authorList>
            <person name="Goeker M."/>
        </authorList>
    </citation>
    <scope>NUCLEOTIDE SEQUENCE [LARGE SCALE GENOMIC DNA]</scope>
    <source>
        <strain evidence="5 6">DSM 25520</strain>
    </source>
</reference>
<comment type="function">
    <text evidence="1">May be involved in the biogenesis of curli organelles.</text>
</comment>
<dbReference type="InterPro" id="IPR018900">
    <property type="entry name" value="Curli_CsgE"/>
</dbReference>
<keyword evidence="3 4" id="KW-0732">Signal</keyword>
<evidence type="ECO:0000256" key="3">
    <source>
        <dbReference type="ARBA" id="ARBA00022729"/>
    </source>
</evidence>
<dbReference type="Proteomes" id="UP000253628">
    <property type="component" value="Unassembled WGS sequence"/>
</dbReference>
<organism evidence="5 6">
    <name type="scientific">Eoetvoesiella caeni</name>
    <dbReference type="NCBI Taxonomy" id="645616"/>
    <lineage>
        <taxon>Bacteria</taxon>
        <taxon>Pseudomonadati</taxon>
        <taxon>Pseudomonadota</taxon>
        <taxon>Betaproteobacteria</taxon>
        <taxon>Burkholderiales</taxon>
        <taxon>Alcaligenaceae</taxon>
        <taxon>Eoetvoesiella</taxon>
    </lineage>
</organism>
<dbReference type="EMBL" id="QNRQ01000003">
    <property type="protein sequence ID" value="RBP40917.1"/>
    <property type="molecule type" value="Genomic_DNA"/>
</dbReference>
<keyword evidence="6" id="KW-1185">Reference proteome</keyword>
<evidence type="ECO:0000256" key="2">
    <source>
        <dbReference type="ARBA" id="ARBA00014024"/>
    </source>
</evidence>
<gene>
    <name evidence="5" type="ORF">DFR37_103260</name>
</gene>
<dbReference type="AlphaFoldDB" id="A0A366HEI4"/>
<proteinExistence type="predicted"/>
<name>A0A366HEI4_9BURK</name>
<evidence type="ECO:0000256" key="4">
    <source>
        <dbReference type="SAM" id="SignalP"/>
    </source>
</evidence>
<dbReference type="RefSeq" id="WP_170139858.1">
    <property type="nucleotide sequence ID" value="NZ_JACCEU010000004.1"/>
</dbReference>
<dbReference type="PROSITE" id="PS51257">
    <property type="entry name" value="PROKAR_LIPOPROTEIN"/>
    <property type="match status" value="1"/>
</dbReference>
<feature type="chain" id="PRO_5017066689" description="Curli production assembly/transport component CsgE" evidence="4">
    <location>
        <begin position="29"/>
        <end position="157"/>
    </location>
</feature>
<sequence length="157" mass="17399">MATALFRRLEMQSTGALLLAGALSCAQAQNAVEALAAVAPPPVQGQPADGSTGVVLNRTITVVGFDFYQYFASAWRTREKSEQYSISIVERPTAIRGSEIWVQYRNRRIFRTFLSPTRSAVKAISQKAVGIVYKSVIDLDMQQLLYKDHDLASEELQ</sequence>
<evidence type="ECO:0000256" key="1">
    <source>
        <dbReference type="ARBA" id="ARBA00003989"/>
    </source>
</evidence>
<comment type="caution">
    <text evidence="5">The sequence shown here is derived from an EMBL/GenBank/DDBJ whole genome shotgun (WGS) entry which is preliminary data.</text>
</comment>
<evidence type="ECO:0000313" key="5">
    <source>
        <dbReference type="EMBL" id="RBP40917.1"/>
    </source>
</evidence>